<sequence length="40" mass="4800">GSREREDTRYILKTRKNARTLQETKQVLLDPACIKARRKR</sequence>
<dbReference type="AlphaFoldDB" id="X0W231"/>
<evidence type="ECO:0000313" key="1">
    <source>
        <dbReference type="EMBL" id="GAG06801.1"/>
    </source>
</evidence>
<reference evidence="1" key="1">
    <citation type="journal article" date="2014" name="Front. Microbiol.">
        <title>High frequency of phylogenetically diverse reductive dehalogenase-homologous genes in deep subseafloor sedimentary metagenomes.</title>
        <authorList>
            <person name="Kawai M."/>
            <person name="Futagami T."/>
            <person name="Toyoda A."/>
            <person name="Takaki Y."/>
            <person name="Nishi S."/>
            <person name="Hori S."/>
            <person name="Arai W."/>
            <person name="Tsubouchi T."/>
            <person name="Morono Y."/>
            <person name="Uchiyama I."/>
            <person name="Ito T."/>
            <person name="Fujiyama A."/>
            <person name="Inagaki F."/>
            <person name="Takami H."/>
        </authorList>
    </citation>
    <scope>NUCLEOTIDE SEQUENCE</scope>
    <source>
        <strain evidence="1">Expedition CK06-06</strain>
    </source>
</reference>
<name>X0W231_9ZZZZ</name>
<comment type="caution">
    <text evidence="1">The sequence shown here is derived from an EMBL/GenBank/DDBJ whole genome shotgun (WGS) entry which is preliminary data.</text>
</comment>
<organism evidence="1">
    <name type="scientific">marine sediment metagenome</name>
    <dbReference type="NCBI Taxonomy" id="412755"/>
    <lineage>
        <taxon>unclassified sequences</taxon>
        <taxon>metagenomes</taxon>
        <taxon>ecological metagenomes</taxon>
    </lineage>
</organism>
<accession>X0W231</accession>
<feature type="non-terminal residue" evidence="1">
    <location>
        <position position="1"/>
    </location>
</feature>
<protein>
    <submittedName>
        <fullName evidence="1">Uncharacterized protein</fullName>
    </submittedName>
</protein>
<gene>
    <name evidence="1" type="ORF">S01H1_40534</name>
</gene>
<proteinExistence type="predicted"/>
<dbReference type="EMBL" id="BARS01025671">
    <property type="protein sequence ID" value="GAG06801.1"/>
    <property type="molecule type" value="Genomic_DNA"/>
</dbReference>